<dbReference type="AlphaFoldDB" id="A0A2T0LT60"/>
<comment type="caution">
    <text evidence="2">The sequence shown here is derived from an EMBL/GenBank/DDBJ whole genome shotgun (WGS) entry which is preliminary data.</text>
</comment>
<feature type="compositionally biased region" description="Basic and acidic residues" evidence="1">
    <location>
        <begin position="64"/>
        <end position="73"/>
    </location>
</feature>
<protein>
    <submittedName>
        <fullName evidence="2">Uncharacterized protein</fullName>
    </submittedName>
</protein>
<reference evidence="2 3" key="1">
    <citation type="submission" date="2018-03" db="EMBL/GenBank/DDBJ databases">
        <title>Genomic Encyclopedia of Type Strains, Phase III (KMG-III): the genomes of soil and plant-associated and newly described type strains.</title>
        <authorList>
            <person name="Whitman W."/>
        </authorList>
    </citation>
    <scope>NUCLEOTIDE SEQUENCE [LARGE SCALE GENOMIC DNA]</scope>
    <source>
        <strain evidence="2 3">CGMCC 4.7125</strain>
    </source>
</reference>
<gene>
    <name evidence="2" type="ORF">B0I33_10617</name>
</gene>
<feature type="region of interest" description="Disordered" evidence="1">
    <location>
        <begin position="20"/>
        <end position="73"/>
    </location>
</feature>
<evidence type="ECO:0000313" key="2">
    <source>
        <dbReference type="EMBL" id="PRX46920.1"/>
    </source>
</evidence>
<accession>A0A2T0LT60</accession>
<proteinExistence type="predicted"/>
<dbReference type="EMBL" id="PVNH01000006">
    <property type="protein sequence ID" value="PRX46920.1"/>
    <property type="molecule type" value="Genomic_DNA"/>
</dbReference>
<dbReference type="Proteomes" id="UP000238362">
    <property type="component" value="Unassembled WGS sequence"/>
</dbReference>
<organism evidence="2 3">
    <name type="scientific">Prauserella shujinwangii</name>
    <dbReference type="NCBI Taxonomy" id="1453103"/>
    <lineage>
        <taxon>Bacteria</taxon>
        <taxon>Bacillati</taxon>
        <taxon>Actinomycetota</taxon>
        <taxon>Actinomycetes</taxon>
        <taxon>Pseudonocardiales</taxon>
        <taxon>Pseudonocardiaceae</taxon>
        <taxon>Prauserella</taxon>
    </lineage>
</organism>
<sequence length="73" mass="8520">MVTEWVWAGVPVDVYYRHEDPRQSGHRGRRPRARGPRRPLARRLVLPRWRPGESSGGAAAPRRLRTEHDREDA</sequence>
<evidence type="ECO:0000256" key="1">
    <source>
        <dbReference type="SAM" id="MobiDB-lite"/>
    </source>
</evidence>
<evidence type="ECO:0000313" key="3">
    <source>
        <dbReference type="Proteomes" id="UP000238362"/>
    </source>
</evidence>
<dbReference type="RefSeq" id="WP_106179478.1">
    <property type="nucleotide sequence ID" value="NZ_PVNH01000006.1"/>
</dbReference>
<feature type="compositionally biased region" description="Basic residues" evidence="1">
    <location>
        <begin position="24"/>
        <end position="41"/>
    </location>
</feature>
<name>A0A2T0LT60_9PSEU</name>
<keyword evidence="3" id="KW-1185">Reference proteome</keyword>